<evidence type="ECO:0000256" key="1">
    <source>
        <dbReference type="SAM" id="Phobius"/>
    </source>
</evidence>
<feature type="transmembrane region" description="Helical" evidence="1">
    <location>
        <begin position="63"/>
        <end position="84"/>
    </location>
</feature>
<sequence>IADLEKRSQKRDTREIALVILIRTLTNLSVLLILIGAGVAIFMAAQLGLDSQLSGESLQLEGFVLPIVFTAFNISLPILFSFLARSESSTATVTRIVFTSQNGLTLYLYCGAANLLG</sequence>
<keyword evidence="3" id="KW-1185">Reference proteome</keyword>
<comment type="caution">
    <text evidence="2">The sequence shown here is derived from an EMBL/GenBank/DDBJ whole genome shotgun (WGS) entry which is preliminary data.</text>
</comment>
<dbReference type="AlphaFoldDB" id="A0AA35QZD7"/>
<name>A0AA35QZD7_GEOBA</name>
<keyword evidence="1" id="KW-0472">Membrane</keyword>
<gene>
    <name evidence="2" type="ORF">GBAR_LOCUS1899</name>
</gene>
<accession>A0AA35QZD7</accession>
<proteinExistence type="predicted"/>
<dbReference type="Proteomes" id="UP001174909">
    <property type="component" value="Unassembled WGS sequence"/>
</dbReference>
<protein>
    <submittedName>
        <fullName evidence="2">Uncharacterized protein</fullName>
    </submittedName>
</protein>
<reference evidence="2" key="1">
    <citation type="submission" date="2023-03" db="EMBL/GenBank/DDBJ databases">
        <authorList>
            <person name="Steffen K."/>
            <person name="Cardenas P."/>
        </authorList>
    </citation>
    <scope>NUCLEOTIDE SEQUENCE</scope>
</reference>
<keyword evidence="1" id="KW-0812">Transmembrane</keyword>
<feature type="non-terminal residue" evidence="2">
    <location>
        <position position="1"/>
    </location>
</feature>
<keyword evidence="1" id="KW-1133">Transmembrane helix</keyword>
<dbReference type="EMBL" id="CASHTH010000273">
    <property type="protein sequence ID" value="CAI7996566.1"/>
    <property type="molecule type" value="Genomic_DNA"/>
</dbReference>
<evidence type="ECO:0000313" key="3">
    <source>
        <dbReference type="Proteomes" id="UP001174909"/>
    </source>
</evidence>
<evidence type="ECO:0000313" key="2">
    <source>
        <dbReference type="EMBL" id="CAI7996566.1"/>
    </source>
</evidence>
<feature type="transmembrane region" description="Helical" evidence="1">
    <location>
        <begin position="16"/>
        <end position="43"/>
    </location>
</feature>
<organism evidence="2 3">
    <name type="scientific">Geodia barretti</name>
    <name type="common">Barrett's horny sponge</name>
    <dbReference type="NCBI Taxonomy" id="519541"/>
    <lineage>
        <taxon>Eukaryota</taxon>
        <taxon>Metazoa</taxon>
        <taxon>Porifera</taxon>
        <taxon>Demospongiae</taxon>
        <taxon>Heteroscleromorpha</taxon>
        <taxon>Tetractinellida</taxon>
        <taxon>Astrophorina</taxon>
        <taxon>Geodiidae</taxon>
        <taxon>Geodia</taxon>
    </lineage>
</organism>